<keyword evidence="13" id="KW-0378">Hydrolase</keyword>
<dbReference type="Pfam" id="PF00905">
    <property type="entry name" value="Transpeptidase"/>
    <property type="match status" value="1"/>
</dbReference>
<dbReference type="Pfam" id="PF00912">
    <property type="entry name" value="Transgly"/>
    <property type="match status" value="1"/>
</dbReference>
<evidence type="ECO:0000256" key="13">
    <source>
        <dbReference type="ARBA" id="ARBA00022801"/>
    </source>
</evidence>
<evidence type="ECO:0000259" key="28">
    <source>
        <dbReference type="Pfam" id="PF00912"/>
    </source>
</evidence>
<evidence type="ECO:0000256" key="7">
    <source>
        <dbReference type="ARBA" id="ARBA00018638"/>
    </source>
</evidence>
<evidence type="ECO:0000256" key="16">
    <source>
        <dbReference type="ARBA" id="ARBA00022984"/>
    </source>
</evidence>
<evidence type="ECO:0000256" key="17">
    <source>
        <dbReference type="ARBA" id="ARBA00022989"/>
    </source>
</evidence>
<dbReference type="GO" id="GO:0008658">
    <property type="term" value="F:penicillin binding"/>
    <property type="evidence" value="ECO:0007669"/>
    <property type="project" value="InterPro"/>
</dbReference>
<dbReference type="Gene3D" id="1.10.3810.10">
    <property type="entry name" value="Biosynthetic peptidoglycan transglycosylase-like"/>
    <property type="match status" value="1"/>
</dbReference>
<evidence type="ECO:0000313" key="29">
    <source>
        <dbReference type="EMBL" id="GFO84666.1"/>
    </source>
</evidence>
<comment type="similarity">
    <text evidence="5">In the N-terminal section; belongs to the glycosyltransferase 51 family.</text>
</comment>
<comment type="similarity">
    <text evidence="4">In the C-terminal section; belongs to the transpeptidase family.</text>
</comment>
<evidence type="ECO:0000256" key="12">
    <source>
        <dbReference type="ARBA" id="ARBA00022692"/>
    </source>
</evidence>
<dbReference type="InterPro" id="IPR001460">
    <property type="entry name" value="PCN-bd_Tpept"/>
</dbReference>
<evidence type="ECO:0000313" key="30">
    <source>
        <dbReference type="Proteomes" id="UP000613208"/>
    </source>
</evidence>
<evidence type="ECO:0000256" key="11">
    <source>
        <dbReference type="ARBA" id="ARBA00022679"/>
    </source>
</evidence>
<dbReference type="Proteomes" id="UP000613208">
    <property type="component" value="Unassembled WGS sequence"/>
</dbReference>
<dbReference type="SUPFAM" id="SSF53955">
    <property type="entry name" value="Lysozyme-like"/>
    <property type="match status" value="1"/>
</dbReference>
<comment type="subcellular location">
    <subcellularLocation>
        <location evidence="2">Cell membrane</location>
        <topology evidence="2">Single-pass type II membrane protein</topology>
    </subcellularLocation>
</comment>
<keyword evidence="17 26" id="KW-1133">Transmembrane helix</keyword>
<keyword evidence="21" id="KW-0961">Cell wall biogenesis/degradation</keyword>
<evidence type="ECO:0000256" key="2">
    <source>
        <dbReference type="ARBA" id="ARBA00004401"/>
    </source>
</evidence>
<keyword evidence="30" id="KW-1185">Reference proteome</keyword>
<evidence type="ECO:0000256" key="8">
    <source>
        <dbReference type="ARBA" id="ARBA00022645"/>
    </source>
</evidence>
<evidence type="ECO:0000256" key="21">
    <source>
        <dbReference type="ARBA" id="ARBA00023316"/>
    </source>
</evidence>
<dbReference type="RefSeq" id="WP_201310384.1">
    <property type="nucleotide sequence ID" value="NZ_BLYI01000024.1"/>
</dbReference>
<evidence type="ECO:0000256" key="19">
    <source>
        <dbReference type="ARBA" id="ARBA00023251"/>
    </source>
</evidence>
<dbReference type="InterPro" id="IPR050396">
    <property type="entry name" value="Glycosyltr_51/Transpeptidase"/>
</dbReference>
<gene>
    <name evidence="29" type="primary">mrcA</name>
    <name evidence="29" type="ORF">ANBU17_10130</name>
</gene>
<dbReference type="AlphaFoldDB" id="A0A916VCH0"/>
<dbReference type="EMBL" id="BLYI01000024">
    <property type="protein sequence ID" value="GFO84666.1"/>
    <property type="molecule type" value="Genomic_DNA"/>
</dbReference>
<keyword evidence="18 26" id="KW-0472">Membrane</keyword>
<evidence type="ECO:0000256" key="1">
    <source>
        <dbReference type="ARBA" id="ARBA00002624"/>
    </source>
</evidence>
<evidence type="ECO:0000256" key="10">
    <source>
        <dbReference type="ARBA" id="ARBA00022676"/>
    </source>
</evidence>
<evidence type="ECO:0000256" key="6">
    <source>
        <dbReference type="ARBA" id="ARBA00012448"/>
    </source>
</evidence>
<feature type="domain" description="Penicillin-binding protein transpeptidase" evidence="27">
    <location>
        <begin position="442"/>
        <end position="723"/>
    </location>
</feature>
<keyword evidence="20" id="KW-0511">Multifunctional enzyme</keyword>
<keyword evidence="14" id="KW-0133">Cell shape</keyword>
<dbReference type="InterPro" id="IPR001264">
    <property type="entry name" value="Glyco_trans_51"/>
</dbReference>
<evidence type="ECO:0000256" key="4">
    <source>
        <dbReference type="ARBA" id="ARBA00007090"/>
    </source>
</evidence>
<dbReference type="EC" id="2.4.99.28" evidence="23"/>
<dbReference type="GO" id="GO:0005886">
    <property type="term" value="C:plasma membrane"/>
    <property type="evidence" value="ECO:0007669"/>
    <property type="project" value="UniProtKB-SubCell"/>
</dbReference>
<keyword evidence="8" id="KW-0121">Carboxypeptidase</keyword>
<comment type="pathway">
    <text evidence="3">Cell wall biogenesis; peptidoglycan biosynthesis.</text>
</comment>
<evidence type="ECO:0000256" key="20">
    <source>
        <dbReference type="ARBA" id="ARBA00023268"/>
    </source>
</evidence>
<evidence type="ECO:0000259" key="27">
    <source>
        <dbReference type="Pfam" id="PF00905"/>
    </source>
</evidence>
<dbReference type="EC" id="3.4.16.4" evidence="6"/>
<dbReference type="PANTHER" id="PTHR32282">
    <property type="entry name" value="BINDING PROTEIN TRANSPEPTIDASE, PUTATIVE-RELATED"/>
    <property type="match status" value="1"/>
</dbReference>
<keyword evidence="11" id="KW-0808">Transferase</keyword>
<evidence type="ECO:0000256" key="9">
    <source>
        <dbReference type="ARBA" id="ARBA00022670"/>
    </source>
</evidence>
<evidence type="ECO:0000256" key="25">
    <source>
        <dbReference type="ARBA" id="ARBA00060592"/>
    </source>
</evidence>
<accession>A0A916VCH0</accession>
<evidence type="ECO:0000256" key="14">
    <source>
        <dbReference type="ARBA" id="ARBA00022960"/>
    </source>
</evidence>
<evidence type="ECO:0000256" key="26">
    <source>
        <dbReference type="SAM" id="Phobius"/>
    </source>
</evidence>
<name>A0A916VCH0_9FIRM</name>
<keyword evidence="16" id="KW-0573">Peptidoglycan synthesis</keyword>
<keyword evidence="19" id="KW-0046">Antibiotic resistance</keyword>
<dbReference type="PANTHER" id="PTHR32282:SF33">
    <property type="entry name" value="PEPTIDOGLYCAN GLYCOSYLTRANSFERASE"/>
    <property type="match status" value="1"/>
</dbReference>
<feature type="transmembrane region" description="Helical" evidence="26">
    <location>
        <begin position="28"/>
        <end position="53"/>
    </location>
</feature>
<evidence type="ECO:0000256" key="15">
    <source>
        <dbReference type="ARBA" id="ARBA00022968"/>
    </source>
</evidence>
<dbReference type="InterPro" id="IPR023346">
    <property type="entry name" value="Lysozyme-like_dom_sf"/>
</dbReference>
<keyword evidence="15" id="KW-0735">Signal-anchor</keyword>
<dbReference type="GO" id="GO:0008955">
    <property type="term" value="F:peptidoglycan glycosyltransferase activity"/>
    <property type="evidence" value="ECO:0007669"/>
    <property type="project" value="UniProtKB-EC"/>
</dbReference>
<dbReference type="GO" id="GO:0008360">
    <property type="term" value="P:regulation of cell shape"/>
    <property type="evidence" value="ECO:0007669"/>
    <property type="project" value="UniProtKB-KW"/>
</dbReference>
<keyword evidence="9" id="KW-0645">Protease</keyword>
<feature type="domain" description="Glycosyl transferase family 51" evidence="28">
    <location>
        <begin position="82"/>
        <end position="264"/>
    </location>
</feature>
<comment type="catalytic activity">
    <reaction evidence="22">
        <text>Preferential cleavage: (Ac)2-L-Lys-D-Ala-|-D-Ala. Also transpeptidation of peptidyl-alanyl moieties that are N-acyl substituents of D-alanine.</text>
        <dbReference type="EC" id="3.4.16.4"/>
    </reaction>
</comment>
<organism evidence="29 30">
    <name type="scientific">Anaerostipes butyraticus</name>
    <dbReference type="NCBI Taxonomy" id="645466"/>
    <lineage>
        <taxon>Bacteria</taxon>
        <taxon>Bacillati</taxon>
        <taxon>Bacillota</taxon>
        <taxon>Clostridia</taxon>
        <taxon>Lachnospirales</taxon>
        <taxon>Lachnospiraceae</taxon>
        <taxon>Anaerostipes</taxon>
    </lineage>
</organism>
<protein>
    <recommendedName>
        <fullName evidence="7">Penicillin-binding protein 1A</fullName>
        <ecNumber evidence="23">2.4.99.28</ecNumber>
        <ecNumber evidence="6">3.4.16.4</ecNumber>
    </recommendedName>
</protein>
<keyword evidence="12 26" id="KW-0812">Transmembrane</keyword>
<dbReference type="GO" id="GO:0071555">
    <property type="term" value="P:cell wall organization"/>
    <property type="evidence" value="ECO:0007669"/>
    <property type="project" value="UniProtKB-KW"/>
</dbReference>
<sequence>MKYTKNNVMKKRNNLSSRQIRRHSKISLFLFKYILIISIALIAAFLGLSIGFVRGVLKTTPQITKESVHSKGHITTIYDNNGTKIKTLSNNDSHKIDTPLSEMPQNLQNAFIAIEDERFYSHNGIDLYGIVRATFLGIKNKSSFQGGTTLTQQLIKNNVLGIQSEKTLIERIERKIKEQSLSLELENIASKEFILEEYLNTINLGEGTLGVQAAAQKYFNKKASDLTLSECAVLAAITENPSRYNPITHPENNASRRLIVLKKMLEQHYITQSDYRKAVRDDVYERISKNANNASSETQSHSYFEDALILQVVHDLKDQLGYDETKAYNAVYSGGLKIYSTQDTEIQKIADQAAGNDAYFPSGSRASLIYSLSTRDTSGNDVTYSESNVLNYMKENHLGDSLIFSNASEAKSMASKFKKSIEDSGAVIVGEYISTPIQPQVSITIINQSSGEVEALIGGRGDTSSSLRSDRATALQRQPGSNFKILSTFLPALDSAGMTLATVYDDAPYNYLDTNRPIRNFYNGYRGYSTIREAISDSMNIIAAKTIADVTPQKSYEYLLDLGFDTLVDDKELDDGTTSTDIHQSLSLGGLTNGVTNLELTNAFASIANGGTYYEPKLYTKVVDQSGNVLLSSDTSGKKVMKKTTSFLLTDAMKDVITDGTGTDAQLSSDMAVAGKSGTTSDRTDYWFSGYTPYHTMSVWMGYDLNTKFDSKELHKKMWADIMDQIIKTKKEKPADFDKPDGITTAQICKKSGKLAIPGVCDHDPRGSMVTTEYFAEGTVPTQTCDTHVAVELCRESNEPASSNCPADDRIRKVYIVRQKNARGETDDSPYLLPEEYQTETCHIHTK</sequence>
<proteinExistence type="inferred from homology"/>
<keyword evidence="10" id="KW-0328">Glycosyltransferase</keyword>
<evidence type="ECO:0000256" key="18">
    <source>
        <dbReference type="ARBA" id="ARBA00023136"/>
    </source>
</evidence>
<dbReference type="InterPro" id="IPR012338">
    <property type="entry name" value="Beta-lactam/transpept-like"/>
</dbReference>
<dbReference type="InterPro" id="IPR036950">
    <property type="entry name" value="PBP_transglycosylase"/>
</dbReference>
<evidence type="ECO:0000256" key="3">
    <source>
        <dbReference type="ARBA" id="ARBA00004752"/>
    </source>
</evidence>
<dbReference type="Gene3D" id="3.40.710.10">
    <property type="entry name" value="DD-peptidase/beta-lactamase superfamily"/>
    <property type="match status" value="1"/>
</dbReference>
<evidence type="ECO:0000256" key="24">
    <source>
        <dbReference type="ARBA" id="ARBA00049902"/>
    </source>
</evidence>
<dbReference type="GO" id="GO:0009252">
    <property type="term" value="P:peptidoglycan biosynthetic process"/>
    <property type="evidence" value="ECO:0007669"/>
    <property type="project" value="UniProtKB-KW"/>
</dbReference>
<comment type="catalytic activity">
    <reaction evidence="24">
        <text>[GlcNAc-(1-&gt;4)-Mur2Ac(oyl-L-Ala-gamma-D-Glu-L-Lys-D-Ala-D-Ala)](n)-di-trans,octa-cis-undecaprenyl diphosphate + beta-D-GlcNAc-(1-&gt;4)-Mur2Ac(oyl-L-Ala-gamma-D-Glu-L-Lys-D-Ala-D-Ala)-di-trans,octa-cis-undecaprenyl diphosphate = [GlcNAc-(1-&gt;4)-Mur2Ac(oyl-L-Ala-gamma-D-Glu-L-Lys-D-Ala-D-Ala)](n+1)-di-trans,octa-cis-undecaprenyl diphosphate + di-trans,octa-cis-undecaprenyl diphosphate + H(+)</text>
        <dbReference type="Rhea" id="RHEA:23708"/>
        <dbReference type="Rhea" id="RHEA-COMP:9602"/>
        <dbReference type="Rhea" id="RHEA-COMP:9603"/>
        <dbReference type="ChEBI" id="CHEBI:15378"/>
        <dbReference type="ChEBI" id="CHEBI:58405"/>
        <dbReference type="ChEBI" id="CHEBI:60033"/>
        <dbReference type="ChEBI" id="CHEBI:78435"/>
        <dbReference type="EC" id="2.4.99.28"/>
    </reaction>
</comment>
<dbReference type="SUPFAM" id="SSF56601">
    <property type="entry name" value="beta-lactamase/transpeptidase-like"/>
    <property type="match status" value="1"/>
</dbReference>
<evidence type="ECO:0000256" key="22">
    <source>
        <dbReference type="ARBA" id="ARBA00034000"/>
    </source>
</evidence>
<dbReference type="GO" id="GO:0009002">
    <property type="term" value="F:serine-type D-Ala-D-Ala carboxypeptidase activity"/>
    <property type="evidence" value="ECO:0007669"/>
    <property type="project" value="UniProtKB-EC"/>
</dbReference>
<dbReference type="GO" id="GO:0006508">
    <property type="term" value="P:proteolysis"/>
    <property type="evidence" value="ECO:0007669"/>
    <property type="project" value="UniProtKB-KW"/>
</dbReference>
<reference evidence="29" key="1">
    <citation type="submission" date="2020-06" db="EMBL/GenBank/DDBJ databases">
        <title>Characterization of fructooligosaccharide metabolism and fructooligosaccharide-degrading enzymes in human commensal butyrate producers.</title>
        <authorList>
            <person name="Tanno H."/>
            <person name="Fujii T."/>
            <person name="Hirano K."/>
            <person name="Maeno S."/>
            <person name="Tonozuka T."/>
            <person name="Sakamoto M."/>
            <person name="Ohkuma M."/>
            <person name="Tochio T."/>
            <person name="Endo A."/>
        </authorList>
    </citation>
    <scope>NUCLEOTIDE SEQUENCE</scope>
    <source>
        <strain evidence="29">JCM 17466</strain>
    </source>
</reference>
<comment type="function">
    <text evidence="1">Cell wall formation. Synthesis of cross-linked peptidoglycan from the lipid intermediates. The enzyme has a penicillin-insensitive transglycosylase N-terminal domain (formation of linear glycan strands) and a penicillin-sensitive transpeptidase C-terminal domain (cross-linking of the peptide subunits).</text>
</comment>
<dbReference type="GO" id="GO:0046677">
    <property type="term" value="P:response to antibiotic"/>
    <property type="evidence" value="ECO:0007669"/>
    <property type="project" value="UniProtKB-KW"/>
</dbReference>
<dbReference type="FunFam" id="1.10.3810.10:FF:000001">
    <property type="entry name" value="Penicillin-binding protein 1A"/>
    <property type="match status" value="1"/>
</dbReference>
<comment type="pathway">
    <text evidence="25">Glycan biosynthesis.</text>
</comment>
<evidence type="ECO:0000256" key="5">
    <source>
        <dbReference type="ARBA" id="ARBA00007739"/>
    </source>
</evidence>
<evidence type="ECO:0000256" key="23">
    <source>
        <dbReference type="ARBA" id="ARBA00044770"/>
    </source>
</evidence>
<comment type="caution">
    <text evidence="29">The sequence shown here is derived from an EMBL/GenBank/DDBJ whole genome shotgun (WGS) entry which is preliminary data.</text>
</comment>